<protein>
    <submittedName>
        <fullName evidence="1">Uncharacterized protein</fullName>
    </submittedName>
</protein>
<organism evidence="1">
    <name type="scientific">Lepeophtheirus salmonis</name>
    <name type="common">Salmon louse</name>
    <name type="synonym">Caligus salmonis</name>
    <dbReference type="NCBI Taxonomy" id="72036"/>
    <lineage>
        <taxon>Eukaryota</taxon>
        <taxon>Metazoa</taxon>
        <taxon>Ecdysozoa</taxon>
        <taxon>Arthropoda</taxon>
        <taxon>Crustacea</taxon>
        <taxon>Multicrustacea</taxon>
        <taxon>Hexanauplia</taxon>
        <taxon>Copepoda</taxon>
        <taxon>Siphonostomatoida</taxon>
        <taxon>Caligidae</taxon>
        <taxon>Lepeophtheirus</taxon>
    </lineage>
</organism>
<accession>A0A0K2TS31</accession>
<dbReference type="EMBL" id="HACA01011254">
    <property type="protein sequence ID" value="CDW28615.1"/>
    <property type="molecule type" value="Transcribed_RNA"/>
</dbReference>
<reference evidence="1" key="1">
    <citation type="submission" date="2014-05" db="EMBL/GenBank/DDBJ databases">
        <authorList>
            <person name="Chronopoulou M."/>
        </authorList>
    </citation>
    <scope>NUCLEOTIDE SEQUENCE</scope>
    <source>
        <tissue evidence="1">Whole organism</tissue>
    </source>
</reference>
<sequence length="54" mass="6645">MFWRREIIMFMNHDISLVQLQSAVTREERKKKINKNYSDVDLQSYFEAKKDLHL</sequence>
<proteinExistence type="predicted"/>
<name>A0A0K2TS31_LEPSM</name>
<dbReference type="AlphaFoldDB" id="A0A0K2TS31"/>
<evidence type="ECO:0000313" key="1">
    <source>
        <dbReference type="EMBL" id="CDW28615.1"/>
    </source>
</evidence>